<keyword evidence="5" id="KW-1185">Reference proteome</keyword>
<name>A0A251TVV1_HELAN</name>
<evidence type="ECO:0000256" key="1">
    <source>
        <dbReference type="SAM" id="MobiDB-lite"/>
    </source>
</evidence>
<reference evidence="3 5" key="1">
    <citation type="journal article" date="2017" name="Nature">
        <title>The sunflower genome provides insights into oil metabolism, flowering and Asterid evolution.</title>
        <authorList>
            <person name="Badouin H."/>
            <person name="Gouzy J."/>
            <person name="Grassa C.J."/>
            <person name="Murat F."/>
            <person name="Staton S.E."/>
            <person name="Cottret L."/>
            <person name="Lelandais-Briere C."/>
            <person name="Owens G.L."/>
            <person name="Carrere S."/>
            <person name="Mayjonade B."/>
            <person name="Legrand L."/>
            <person name="Gill N."/>
            <person name="Kane N.C."/>
            <person name="Bowers J.E."/>
            <person name="Hubner S."/>
            <person name="Bellec A."/>
            <person name="Berard A."/>
            <person name="Berges H."/>
            <person name="Blanchet N."/>
            <person name="Boniface M.C."/>
            <person name="Brunel D."/>
            <person name="Catrice O."/>
            <person name="Chaidir N."/>
            <person name="Claudel C."/>
            <person name="Donnadieu C."/>
            <person name="Faraut T."/>
            <person name="Fievet G."/>
            <person name="Helmstetter N."/>
            <person name="King M."/>
            <person name="Knapp S.J."/>
            <person name="Lai Z."/>
            <person name="Le Paslier M.C."/>
            <person name="Lippi Y."/>
            <person name="Lorenzon L."/>
            <person name="Mandel J.R."/>
            <person name="Marage G."/>
            <person name="Marchand G."/>
            <person name="Marquand E."/>
            <person name="Bret-Mestries E."/>
            <person name="Morien E."/>
            <person name="Nambeesan S."/>
            <person name="Nguyen T."/>
            <person name="Pegot-Espagnet P."/>
            <person name="Pouilly N."/>
            <person name="Raftis F."/>
            <person name="Sallet E."/>
            <person name="Schiex T."/>
            <person name="Thomas J."/>
            <person name="Vandecasteele C."/>
            <person name="Vares D."/>
            <person name="Vear F."/>
            <person name="Vautrin S."/>
            <person name="Crespi M."/>
            <person name="Mangin B."/>
            <person name="Burke J.M."/>
            <person name="Salse J."/>
            <person name="Munos S."/>
            <person name="Vincourt P."/>
            <person name="Rieseberg L.H."/>
            <person name="Langlade N.B."/>
        </authorList>
    </citation>
    <scope>NUCLEOTIDE SEQUENCE [LARGE SCALE GENOMIC DNA]</scope>
    <source>
        <strain evidence="5">cv. SF193</strain>
        <tissue evidence="3">Leaves</tissue>
    </source>
</reference>
<organism evidence="4 5">
    <name type="scientific">Helianthus annuus</name>
    <name type="common">Common sunflower</name>
    <dbReference type="NCBI Taxonomy" id="4232"/>
    <lineage>
        <taxon>Eukaryota</taxon>
        <taxon>Viridiplantae</taxon>
        <taxon>Streptophyta</taxon>
        <taxon>Embryophyta</taxon>
        <taxon>Tracheophyta</taxon>
        <taxon>Spermatophyta</taxon>
        <taxon>Magnoliopsida</taxon>
        <taxon>eudicotyledons</taxon>
        <taxon>Gunneridae</taxon>
        <taxon>Pentapetalae</taxon>
        <taxon>asterids</taxon>
        <taxon>campanulids</taxon>
        <taxon>Asterales</taxon>
        <taxon>Asteraceae</taxon>
        <taxon>Asteroideae</taxon>
        <taxon>Heliantheae alliance</taxon>
        <taxon>Heliantheae</taxon>
        <taxon>Helianthus</taxon>
    </lineage>
</organism>
<dbReference type="FunCoup" id="A0A251TVV1">
    <property type="interactions" value="1110"/>
</dbReference>
<dbReference type="OMA" id="THNADAN"/>
<dbReference type="GO" id="GO:0006970">
    <property type="term" value="P:response to osmotic stress"/>
    <property type="evidence" value="ECO:0000318"/>
    <property type="project" value="GO_Central"/>
</dbReference>
<evidence type="ECO:0000259" key="2">
    <source>
        <dbReference type="Pfam" id="PF05678"/>
    </source>
</evidence>
<dbReference type="AlphaFoldDB" id="A0A251TVV1"/>
<dbReference type="InterPro" id="IPR039609">
    <property type="entry name" value="VQ_15/22"/>
</dbReference>
<reference evidence="4" key="2">
    <citation type="submission" date="2017-02" db="EMBL/GenBank/DDBJ databases">
        <title>Sunflower complete genome.</title>
        <authorList>
            <person name="Langlade N."/>
            <person name="Munos S."/>
        </authorList>
    </citation>
    <scope>NUCLEOTIDE SEQUENCE [LARGE SCALE GENOMIC DNA]</scope>
    <source>
        <tissue evidence="4">Leaves</tissue>
    </source>
</reference>
<dbReference type="GO" id="GO:0005634">
    <property type="term" value="C:nucleus"/>
    <property type="evidence" value="ECO:0000318"/>
    <property type="project" value="GO_Central"/>
</dbReference>
<dbReference type="PANTHER" id="PTHR33179:SF9">
    <property type="entry name" value="OS01G0278000 PROTEIN"/>
    <property type="match status" value="1"/>
</dbReference>
<dbReference type="InParanoid" id="A0A251TVV1"/>
<sequence>MASSNNLAMLEPWMFRSNTVADSWYPDSFARETESALTKALQQSFFPNHPVVKQSDTASASNVTASGSASEPETPGSRRRLGVTIAKPVKRKSRASKRSMTTFIQADPSNFRQMVQQVTGVKLQDLPVVKPEFLRQPFINKLQGLLPTLDTSAYLLHHQNNNNNNTHRIPVSVNHLTEDGTGFYSFSSFPTLESSF</sequence>
<dbReference type="InterPro" id="IPR008889">
    <property type="entry name" value="VQ"/>
</dbReference>
<evidence type="ECO:0000313" key="5">
    <source>
        <dbReference type="Proteomes" id="UP000215914"/>
    </source>
</evidence>
<protein>
    <submittedName>
        <fullName evidence="4">Putative VQ motif-containing protein</fullName>
    </submittedName>
    <submittedName>
        <fullName evidence="3">VQ motif-containing protein 15/22</fullName>
    </submittedName>
</protein>
<dbReference type="Proteomes" id="UP000215914">
    <property type="component" value="Chromosome 9"/>
</dbReference>
<dbReference type="EMBL" id="MNCJ02000331">
    <property type="protein sequence ID" value="KAF5759658.1"/>
    <property type="molecule type" value="Genomic_DNA"/>
</dbReference>
<dbReference type="EMBL" id="CM007898">
    <property type="protein sequence ID" value="OTG15268.1"/>
    <property type="molecule type" value="Genomic_DNA"/>
</dbReference>
<accession>A0A251TVV1</accession>
<gene>
    <name evidence="4" type="ORF">HannXRQ_Chr09g0258571</name>
    <name evidence="3" type="ORF">HanXRQr2_Chr16g0743891</name>
</gene>
<dbReference type="Gramene" id="mRNA:HanXRQr2_Chr16g0743891">
    <property type="protein sequence ID" value="CDS:HanXRQr2_Chr16g0743891.1"/>
    <property type="gene ID" value="HanXRQr2_Chr16g0743891"/>
</dbReference>
<proteinExistence type="predicted"/>
<dbReference type="Pfam" id="PF05678">
    <property type="entry name" value="VQ"/>
    <property type="match status" value="1"/>
</dbReference>
<feature type="domain" description="VQ" evidence="2">
    <location>
        <begin position="101"/>
        <end position="120"/>
    </location>
</feature>
<dbReference type="PANTHER" id="PTHR33179">
    <property type="entry name" value="VQ MOTIF-CONTAINING PROTEIN"/>
    <property type="match status" value="1"/>
</dbReference>
<evidence type="ECO:0000313" key="3">
    <source>
        <dbReference type="EMBL" id="KAF5759658.1"/>
    </source>
</evidence>
<feature type="compositionally biased region" description="Polar residues" evidence="1">
    <location>
        <begin position="54"/>
        <end position="71"/>
    </location>
</feature>
<dbReference type="OrthoDB" id="780868at2759"/>
<evidence type="ECO:0000313" key="4">
    <source>
        <dbReference type="EMBL" id="OTG15268.1"/>
    </source>
</evidence>
<reference evidence="3" key="3">
    <citation type="submission" date="2020-06" db="EMBL/GenBank/DDBJ databases">
        <title>Helianthus annuus Genome sequencing and assembly Release 2.</title>
        <authorList>
            <person name="Gouzy J."/>
            <person name="Langlade N."/>
            <person name="Munos S."/>
        </authorList>
    </citation>
    <scope>NUCLEOTIDE SEQUENCE</scope>
    <source>
        <tissue evidence="3">Leaves</tissue>
    </source>
</reference>
<feature type="region of interest" description="Disordered" evidence="1">
    <location>
        <begin position="52"/>
        <end position="82"/>
    </location>
</feature>
<dbReference type="GO" id="GO:0005516">
    <property type="term" value="F:calmodulin binding"/>
    <property type="evidence" value="ECO:0000318"/>
    <property type="project" value="GO_Central"/>
</dbReference>